<dbReference type="Gene3D" id="3.40.50.720">
    <property type="entry name" value="NAD(P)-binding Rossmann-like Domain"/>
    <property type="match status" value="1"/>
</dbReference>
<comment type="caution">
    <text evidence="12">The sequence shown here is derived from an EMBL/GenBank/DDBJ whole genome shotgun (WGS) entry which is preliminary data.</text>
</comment>
<evidence type="ECO:0000256" key="3">
    <source>
        <dbReference type="ARBA" id="ARBA00004947"/>
    </source>
</evidence>
<evidence type="ECO:0000256" key="10">
    <source>
        <dbReference type="RuleBase" id="RU366046"/>
    </source>
</evidence>
<evidence type="ECO:0000313" key="12">
    <source>
        <dbReference type="EMBL" id="MCD9097700.1"/>
    </source>
</evidence>
<dbReference type="PANTHER" id="PTHR43725">
    <property type="entry name" value="UDP-GLUCOSE 4-EPIMERASE"/>
    <property type="match status" value="1"/>
</dbReference>
<dbReference type="Pfam" id="PF01370">
    <property type="entry name" value="Epimerase"/>
    <property type="match status" value="1"/>
</dbReference>
<dbReference type="PANTHER" id="PTHR43725:SF47">
    <property type="entry name" value="UDP-GLUCOSE 4-EPIMERASE"/>
    <property type="match status" value="1"/>
</dbReference>
<evidence type="ECO:0000256" key="5">
    <source>
        <dbReference type="ARBA" id="ARBA00013189"/>
    </source>
</evidence>
<dbReference type="SUPFAM" id="SSF51735">
    <property type="entry name" value="NAD(P)-binding Rossmann-fold domains"/>
    <property type="match status" value="1"/>
</dbReference>
<evidence type="ECO:0000259" key="11">
    <source>
        <dbReference type="Pfam" id="PF01370"/>
    </source>
</evidence>
<protein>
    <recommendedName>
        <fullName evidence="6 10">UDP-glucose 4-epimerase</fullName>
        <ecNumber evidence="5 10">5.1.3.2</ecNumber>
    </recommendedName>
</protein>
<reference evidence="12" key="2">
    <citation type="journal article" date="2022" name="Syst. Appl. Microbiol.">
        <title>Physiological and genomic characterisation of Luteimonas fraxinea sp. nov., a bacterial species associated with trees tolerant to ash dieback.</title>
        <authorList>
            <person name="Ulrich K."/>
            <person name="Becker R."/>
            <person name="Behrendt U."/>
            <person name="Kube M."/>
            <person name="Schneck V."/>
            <person name="Ulrich A."/>
        </authorList>
    </citation>
    <scope>NUCLEOTIDE SEQUENCE</scope>
    <source>
        <strain evidence="12">A1P009</strain>
    </source>
</reference>
<reference evidence="12" key="1">
    <citation type="submission" date="2021-12" db="EMBL/GenBank/DDBJ databases">
        <authorList>
            <person name="Ulrich A."/>
        </authorList>
    </citation>
    <scope>NUCLEOTIDE SEQUENCE</scope>
    <source>
        <strain evidence="12">A1P009</strain>
    </source>
</reference>
<dbReference type="Gene3D" id="3.90.25.10">
    <property type="entry name" value="UDP-galactose 4-epimerase, domain 1"/>
    <property type="match status" value="1"/>
</dbReference>
<dbReference type="InterPro" id="IPR005886">
    <property type="entry name" value="UDP_G4E"/>
</dbReference>
<comment type="pathway">
    <text evidence="3 10">Carbohydrate metabolism; galactose metabolism.</text>
</comment>
<comment type="cofactor">
    <cofactor evidence="2 10">
        <name>NAD(+)</name>
        <dbReference type="ChEBI" id="CHEBI:57540"/>
    </cofactor>
</comment>
<dbReference type="InterPro" id="IPR001509">
    <property type="entry name" value="Epimerase_deHydtase"/>
</dbReference>
<evidence type="ECO:0000256" key="7">
    <source>
        <dbReference type="ARBA" id="ARBA00023027"/>
    </source>
</evidence>
<keyword evidence="9 10" id="KW-0413">Isomerase</keyword>
<dbReference type="NCBIfam" id="TIGR01179">
    <property type="entry name" value="galE"/>
    <property type="match status" value="1"/>
</dbReference>
<keyword evidence="13" id="KW-1185">Reference proteome</keyword>
<comment type="subunit">
    <text evidence="10">Homodimer.</text>
</comment>
<dbReference type="GO" id="GO:0003978">
    <property type="term" value="F:UDP-glucose 4-epimerase activity"/>
    <property type="evidence" value="ECO:0007669"/>
    <property type="project" value="UniProtKB-EC"/>
</dbReference>
<keyword evidence="8" id="KW-0299">Galactose metabolism</keyword>
<dbReference type="Proteomes" id="UP001430360">
    <property type="component" value="Unassembled WGS sequence"/>
</dbReference>
<evidence type="ECO:0000256" key="1">
    <source>
        <dbReference type="ARBA" id="ARBA00000083"/>
    </source>
</evidence>
<dbReference type="EC" id="5.1.3.2" evidence="5 10"/>
<name>A0ABS8UFN7_9GAMM</name>
<evidence type="ECO:0000313" key="13">
    <source>
        <dbReference type="Proteomes" id="UP001430360"/>
    </source>
</evidence>
<dbReference type="InterPro" id="IPR036291">
    <property type="entry name" value="NAD(P)-bd_dom_sf"/>
</dbReference>
<sequence length="371" mass="38854">MNAVGPGAVAPGPVVDASRLILVTGGTGYIGSHTCVCLQQAGFRVLVVDDLSNSNVAVLDAIESVSGERPLFEQGDILAPGWLDAIVARYRPAAAIHFAGVKSVGESSRDPLRYYAINVAGSIALVQALARQGDPRVVFSSSATVYGEPDSLPLREDHPLRPESAYGRSKMMVELMLADVCASDGRASVVSLRYFNPIGAHGSGQLGDSPLGEPENLVPYLGRVANGTLKRLRVFGGDYPTPDGTCVRDYVHVVDLAEAHVAALDCVLSAPGHRVFNIGTGVGTSVLDLVGAYAAASGCELPYTIVERRPGDVACFYADPQAARDTLQWHAKRGLGEMCADAYRHVADGVAPELMLAAPTHVPAPQVTAAG</sequence>
<organism evidence="12 13">
    <name type="scientific">Luteimonas fraxinea</name>
    <dbReference type="NCBI Taxonomy" id="2901869"/>
    <lineage>
        <taxon>Bacteria</taxon>
        <taxon>Pseudomonadati</taxon>
        <taxon>Pseudomonadota</taxon>
        <taxon>Gammaproteobacteria</taxon>
        <taxon>Lysobacterales</taxon>
        <taxon>Lysobacteraceae</taxon>
        <taxon>Luteimonas</taxon>
    </lineage>
</organism>
<dbReference type="EMBL" id="JAJQKU010000003">
    <property type="protein sequence ID" value="MCD9097700.1"/>
    <property type="molecule type" value="Genomic_DNA"/>
</dbReference>
<dbReference type="RefSeq" id="WP_232136785.1">
    <property type="nucleotide sequence ID" value="NZ_CP089507.1"/>
</dbReference>
<evidence type="ECO:0000256" key="6">
    <source>
        <dbReference type="ARBA" id="ARBA00018569"/>
    </source>
</evidence>
<evidence type="ECO:0000256" key="8">
    <source>
        <dbReference type="ARBA" id="ARBA00023144"/>
    </source>
</evidence>
<evidence type="ECO:0000256" key="4">
    <source>
        <dbReference type="ARBA" id="ARBA00007637"/>
    </source>
</evidence>
<keyword evidence="10" id="KW-0119">Carbohydrate metabolism</keyword>
<gene>
    <name evidence="12" type="primary">galE</name>
    <name evidence="12" type="ORF">LTT95_12195</name>
</gene>
<accession>A0ABS8UFN7</accession>
<comment type="similarity">
    <text evidence="4 10">Belongs to the NAD(P)-dependent epimerase/dehydratase family.</text>
</comment>
<evidence type="ECO:0000256" key="2">
    <source>
        <dbReference type="ARBA" id="ARBA00001911"/>
    </source>
</evidence>
<keyword evidence="7 10" id="KW-0520">NAD</keyword>
<dbReference type="CDD" id="cd05247">
    <property type="entry name" value="UDP_G4E_1_SDR_e"/>
    <property type="match status" value="1"/>
</dbReference>
<feature type="domain" description="NAD-dependent epimerase/dehydratase" evidence="11">
    <location>
        <begin position="21"/>
        <end position="279"/>
    </location>
</feature>
<evidence type="ECO:0000256" key="9">
    <source>
        <dbReference type="ARBA" id="ARBA00023235"/>
    </source>
</evidence>
<comment type="catalytic activity">
    <reaction evidence="1 10">
        <text>UDP-alpha-D-glucose = UDP-alpha-D-galactose</text>
        <dbReference type="Rhea" id="RHEA:22168"/>
        <dbReference type="ChEBI" id="CHEBI:58885"/>
        <dbReference type="ChEBI" id="CHEBI:66914"/>
        <dbReference type="EC" id="5.1.3.2"/>
    </reaction>
</comment>
<proteinExistence type="inferred from homology"/>